<feature type="transmembrane region" description="Helical" evidence="2">
    <location>
        <begin position="78"/>
        <end position="111"/>
    </location>
</feature>
<dbReference type="EMBL" id="JAEPRA010000024">
    <property type="protein sequence ID" value="KAG2172451.1"/>
    <property type="molecule type" value="Genomic_DNA"/>
</dbReference>
<name>A0A8H7PEI9_9FUNG</name>
<keyword evidence="2" id="KW-0472">Membrane</keyword>
<dbReference type="Proteomes" id="UP000612746">
    <property type="component" value="Unassembled WGS sequence"/>
</dbReference>
<accession>A0A8H7PEI9</accession>
<sequence>MNKNSIAKHVIKRVLEPSDSKALQRPVDQAGQRNDPEISLEHRKHWWSKKAEAEIILSPHEHKILKKVKKRAHYLDRGVHLCCFAIGLDGLVGFIPVIGDFIGVFFALALVKTASKAGLPTPVIRQMLINVVIDFGLGLVPILGDIMDIFYKCNTRNAVLLEEFLMTRRRDQMLKDQGKLPEDHLVGTGPIPGTENERPKAHQGTPRIRAYETESLGDQKRSMSGQKKLIGNDTSTKSRTAKSGSFFTTSSSKHT</sequence>
<keyword evidence="4" id="KW-1185">Reference proteome</keyword>
<organism evidence="3 4">
    <name type="scientific">Umbelopsis vinacea</name>
    <dbReference type="NCBI Taxonomy" id="44442"/>
    <lineage>
        <taxon>Eukaryota</taxon>
        <taxon>Fungi</taxon>
        <taxon>Fungi incertae sedis</taxon>
        <taxon>Mucoromycota</taxon>
        <taxon>Mucoromycotina</taxon>
        <taxon>Umbelopsidomycetes</taxon>
        <taxon>Umbelopsidales</taxon>
        <taxon>Umbelopsidaceae</taxon>
        <taxon>Umbelopsis</taxon>
    </lineage>
</organism>
<keyword evidence="2" id="KW-1133">Transmembrane helix</keyword>
<evidence type="ECO:0000256" key="2">
    <source>
        <dbReference type="SAM" id="Phobius"/>
    </source>
</evidence>
<keyword evidence="2" id="KW-0812">Transmembrane</keyword>
<evidence type="ECO:0000313" key="4">
    <source>
        <dbReference type="Proteomes" id="UP000612746"/>
    </source>
</evidence>
<evidence type="ECO:0000313" key="3">
    <source>
        <dbReference type="EMBL" id="KAG2172451.1"/>
    </source>
</evidence>
<dbReference type="Pfam" id="PF13430">
    <property type="entry name" value="DUF4112"/>
    <property type="match status" value="1"/>
</dbReference>
<dbReference type="OrthoDB" id="2103474at2759"/>
<feature type="compositionally biased region" description="Basic and acidic residues" evidence="1">
    <location>
        <begin position="176"/>
        <end position="185"/>
    </location>
</feature>
<feature type="region of interest" description="Disordered" evidence="1">
    <location>
        <begin position="176"/>
        <end position="255"/>
    </location>
</feature>
<proteinExistence type="predicted"/>
<feature type="transmembrane region" description="Helical" evidence="2">
    <location>
        <begin position="123"/>
        <end position="143"/>
    </location>
</feature>
<feature type="compositionally biased region" description="Low complexity" evidence="1">
    <location>
        <begin position="242"/>
        <end position="255"/>
    </location>
</feature>
<dbReference type="AlphaFoldDB" id="A0A8H7PEI9"/>
<comment type="caution">
    <text evidence="3">The sequence shown here is derived from an EMBL/GenBank/DDBJ whole genome shotgun (WGS) entry which is preliminary data.</text>
</comment>
<evidence type="ECO:0000256" key="1">
    <source>
        <dbReference type="SAM" id="MobiDB-lite"/>
    </source>
</evidence>
<dbReference type="InterPro" id="IPR025187">
    <property type="entry name" value="DUF4112"/>
</dbReference>
<feature type="compositionally biased region" description="Basic and acidic residues" evidence="1">
    <location>
        <begin position="209"/>
        <end position="221"/>
    </location>
</feature>
<protein>
    <submittedName>
        <fullName evidence="3">Uncharacterized protein</fullName>
    </submittedName>
</protein>
<reference evidence="3" key="1">
    <citation type="submission" date="2020-12" db="EMBL/GenBank/DDBJ databases">
        <title>Metabolic potential, ecology and presence of endohyphal bacteria is reflected in genomic diversity of Mucoromycotina.</title>
        <authorList>
            <person name="Muszewska A."/>
            <person name="Okrasinska A."/>
            <person name="Steczkiewicz K."/>
            <person name="Drgas O."/>
            <person name="Orlowska M."/>
            <person name="Perlinska-Lenart U."/>
            <person name="Aleksandrzak-Piekarczyk T."/>
            <person name="Szatraj K."/>
            <person name="Zielenkiewicz U."/>
            <person name="Pilsyk S."/>
            <person name="Malc E."/>
            <person name="Mieczkowski P."/>
            <person name="Kruszewska J.S."/>
            <person name="Biernat P."/>
            <person name="Pawlowska J."/>
        </authorList>
    </citation>
    <scope>NUCLEOTIDE SEQUENCE</scope>
    <source>
        <strain evidence="3">WA0000051536</strain>
    </source>
</reference>
<dbReference type="PANTHER" id="PTHR35519:SF2">
    <property type="entry name" value="PH DOMAIN PROTEIN"/>
    <property type="match status" value="1"/>
</dbReference>
<dbReference type="PANTHER" id="PTHR35519">
    <property type="entry name" value="MEMBRANE PROTEINS"/>
    <property type="match status" value="1"/>
</dbReference>
<gene>
    <name evidence="3" type="ORF">INT44_006624</name>
</gene>